<keyword evidence="2" id="KW-1185">Reference proteome</keyword>
<evidence type="ECO:0000313" key="1">
    <source>
        <dbReference type="EMBL" id="KAJ3472779.1"/>
    </source>
</evidence>
<accession>A0ACC1QDQ0</accession>
<protein>
    <submittedName>
        <fullName evidence="1">Uncharacterized protein</fullName>
    </submittedName>
</protein>
<dbReference type="Proteomes" id="UP001148737">
    <property type="component" value="Unassembled WGS sequence"/>
</dbReference>
<organism evidence="1 2">
    <name type="scientific">Lecanicillium saksenae</name>
    <dbReference type="NCBI Taxonomy" id="468837"/>
    <lineage>
        <taxon>Eukaryota</taxon>
        <taxon>Fungi</taxon>
        <taxon>Dikarya</taxon>
        <taxon>Ascomycota</taxon>
        <taxon>Pezizomycotina</taxon>
        <taxon>Sordariomycetes</taxon>
        <taxon>Hypocreomycetidae</taxon>
        <taxon>Hypocreales</taxon>
        <taxon>Cordycipitaceae</taxon>
        <taxon>Lecanicillium</taxon>
    </lineage>
</organism>
<reference evidence="1" key="1">
    <citation type="submission" date="2022-07" db="EMBL/GenBank/DDBJ databases">
        <title>Genome Sequence of Lecanicillium saksenae.</title>
        <authorList>
            <person name="Buettner E."/>
        </authorList>
    </citation>
    <scope>NUCLEOTIDE SEQUENCE</scope>
    <source>
        <strain evidence="1">VT-O1</strain>
    </source>
</reference>
<dbReference type="EMBL" id="JANAKD010002862">
    <property type="protein sequence ID" value="KAJ3472779.1"/>
    <property type="molecule type" value="Genomic_DNA"/>
</dbReference>
<evidence type="ECO:0000313" key="2">
    <source>
        <dbReference type="Proteomes" id="UP001148737"/>
    </source>
</evidence>
<gene>
    <name evidence="1" type="ORF">NLG97_g10725</name>
</gene>
<sequence>MMAQLEYEINALVFKVHEVEEGIVNFERQVVDVENRADELKRQLETESWLHWFVRTLTGVGTGPNITRSV</sequence>
<proteinExistence type="predicted"/>
<name>A0ACC1QDQ0_9HYPO</name>
<comment type="caution">
    <text evidence="1">The sequence shown here is derived from an EMBL/GenBank/DDBJ whole genome shotgun (WGS) entry which is preliminary data.</text>
</comment>